<dbReference type="SFLD" id="SFLDF00562">
    <property type="entry name" value="HemN-like__clustered_with_heat"/>
    <property type="match status" value="1"/>
</dbReference>
<dbReference type="Gene3D" id="3.80.30.20">
    <property type="entry name" value="tm_1862 like domain"/>
    <property type="match status" value="1"/>
</dbReference>
<dbReference type="PANTHER" id="PTHR13932:SF5">
    <property type="entry name" value="RADICAL S-ADENOSYL METHIONINE DOMAIN-CONTAINING PROTEIN 1, MITOCHONDRIAL"/>
    <property type="match status" value="1"/>
</dbReference>
<dbReference type="InterPro" id="IPR006638">
    <property type="entry name" value="Elp3/MiaA/NifB-like_rSAM"/>
</dbReference>
<dbReference type="SFLD" id="SFLDG01065">
    <property type="entry name" value="anaerobic_coproporphyrinogen-I"/>
    <property type="match status" value="1"/>
</dbReference>
<comment type="similarity">
    <text evidence="1">Belongs to the anaerobic coproporphyrinogen-III oxidase family. HemW subfamily.</text>
</comment>
<dbReference type="PANTHER" id="PTHR13932">
    <property type="entry name" value="COPROPORPHYRINIGEN III OXIDASE"/>
    <property type="match status" value="1"/>
</dbReference>
<evidence type="ECO:0000256" key="1">
    <source>
        <dbReference type="ARBA" id="ARBA00006100"/>
    </source>
</evidence>
<dbReference type="InterPro" id="IPR023404">
    <property type="entry name" value="rSAM_horseshoe"/>
</dbReference>
<sequence length="475" mass="53118">MLKSTFAPIFSTIVVPVPKRLRRLPARTIIASASPQTTPTVRQNASLATPTRVHLFPPTSAYVHLPFCRKRCHYCDFPIVALGSSNPTDNDPRISNYIELLQREIVSTKPEFDIHHPPLETVFFGGGTPSLVAPELVSSILDALRVNFGLSRDAEISMEMDPGTFDARKMEVLMGLGVNRVSLGVQAFQDELLRSCGRAHGVKEIYEAIEIVGSCGVENWTMDLISSLPHQTPQMWEESLRFTIEAQPKHVSVYDLQVEQGTKFGTLYTPGEFPLPSETQSADLYRMASWMLSDAGYTHYEISSYCKDGFECKHNFTYWKNKPFYGFGLGSASYIKGVRFSRPRKMKEYMNYVQDLEGGSMDCCGNDPVDAKDWAMDILMLSLRTAGGLDLRFFKEECGSSLVHSLCKVYKPYIESGHVVGLDEKRRAMTADEFNNLCMNEDDIAEGLAYIRLSDPDGFLLSNELISLAFGVIGP</sequence>
<evidence type="ECO:0000313" key="6">
    <source>
        <dbReference type="EMBL" id="MBW90230.1"/>
    </source>
</evidence>
<evidence type="ECO:0000256" key="4">
    <source>
        <dbReference type="ARBA" id="ARBA00045130"/>
    </source>
</evidence>
<proteinExistence type="inferred from homology"/>
<dbReference type="GO" id="GO:0005737">
    <property type="term" value="C:cytoplasm"/>
    <property type="evidence" value="ECO:0007669"/>
    <property type="project" value="InterPro"/>
</dbReference>
<evidence type="ECO:0000259" key="5">
    <source>
        <dbReference type="PROSITE" id="PS51918"/>
    </source>
</evidence>
<organism evidence="6">
    <name type="scientific">Rhizophora mucronata</name>
    <name type="common">Asiatic mangrove</name>
    <dbReference type="NCBI Taxonomy" id="61149"/>
    <lineage>
        <taxon>Eukaryota</taxon>
        <taxon>Viridiplantae</taxon>
        <taxon>Streptophyta</taxon>
        <taxon>Embryophyta</taxon>
        <taxon>Tracheophyta</taxon>
        <taxon>Spermatophyta</taxon>
        <taxon>Magnoliopsida</taxon>
        <taxon>eudicotyledons</taxon>
        <taxon>Gunneridae</taxon>
        <taxon>Pentapetalae</taxon>
        <taxon>rosids</taxon>
        <taxon>fabids</taxon>
        <taxon>Malpighiales</taxon>
        <taxon>Rhizophoraceae</taxon>
        <taxon>Rhizophora</taxon>
    </lineage>
</organism>
<dbReference type="GO" id="GO:0051539">
    <property type="term" value="F:4 iron, 4 sulfur cluster binding"/>
    <property type="evidence" value="ECO:0007669"/>
    <property type="project" value="InterPro"/>
</dbReference>
<dbReference type="InterPro" id="IPR007197">
    <property type="entry name" value="rSAM"/>
</dbReference>
<evidence type="ECO:0000256" key="2">
    <source>
        <dbReference type="ARBA" id="ARBA00014678"/>
    </source>
</evidence>
<name>A0A2P2J9S6_RHIMU</name>
<dbReference type="InterPro" id="IPR004559">
    <property type="entry name" value="HemW-like"/>
</dbReference>
<dbReference type="SFLD" id="SFLDS00029">
    <property type="entry name" value="Radical_SAM"/>
    <property type="match status" value="1"/>
</dbReference>
<dbReference type="InterPro" id="IPR034505">
    <property type="entry name" value="Coproporphyrinogen-III_oxidase"/>
</dbReference>
<reference evidence="6" key="1">
    <citation type="submission" date="2018-02" db="EMBL/GenBank/DDBJ databases">
        <title>Rhizophora mucronata_Transcriptome.</title>
        <authorList>
            <person name="Meera S.P."/>
            <person name="Sreeshan A."/>
            <person name="Augustine A."/>
        </authorList>
    </citation>
    <scope>NUCLEOTIDE SEQUENCE</scope>
    <source>
        <tissue evidence="6">Leaf</tissue>
    </source>
</reference>
<dbReference type="PROSITE" id="PS51918">
    <property type="entry name" value="RADICAL_SAM"/>
    <property type="match status" value="1"/>
</dbReference>
<dbReference type="GO" id="GO:0006779">
    <property type="term" value="P:porphyrin-containing compound biosynthetic process"/>
    <property type="evidence" value="ECO:0007669"/>
    <property type="project" value="InterPro"/>
</dbReference>
<dbReference type="AlphaFoldDB" id="A0A2P2J9S6"/>
<accession>A0A2P2J9S6</accession>
<dbReference type="CDD" id="cd01335">
    <property type="entry name" value="Radical_SAM"/>
    <property type="match status" value="1"/>
</dbReference>
<feature type="domain" description="Radical SAM core" evidence="5">
    <location>
        <begin position="53"/>
        <end position="295"/>
    </location>
</feature>
<dbReference type="GO" id="GO:0004109">
    <property type="term" value="F:coproporphyrinogen oxidase activity"/>
    <property type="evidence" value="ECO:0007669"/>
    <property type="project" value="InterPro"/>
</dbReference>
<dbReference type="SMART" id="SM00729">
    <property type="entry name" value="Elp3"/>
    <property type="match status" value="1"/>
</dbReference>
<comment type="function">
    <text evidence="4">May be a heme chaperone, appears to bind heme. Homologous bacterial proteins do not have oxygen-independent coproporphyrinogen-III oxidase activity. Binds 1 [4Fe-4S] cluster. The cluster is coordinated with 3 cysteines and an exchangeable S-adenosyl-L-methionine.</text>
</comment>
<dbReference type="SUPFAM" id="SSF102114">
    <property type="entry name" value="Radical SAM enzymes"/>
    <property type="match status" value="1"/>
</dbReference>
<dbReference type="NCBIfam" id="TIGR00539">
    <property type="entry name" value="hemN_rel"/>
    <property type="match status" value="1"/>
</dbReference>
<dbReference type="Pfam" id="PF04055">
    <property type="entry name" value="Radical_SAM"/>
    <property type="match status" value="1"/>
</dbReference>
<dbReference type="EMBL" id="GGEC01009747">
    <property type="protein sequence ID" value="MBW90230.1"/>
    <property type="molecule type" value="Transcribed_RNA"/>
</dbReference>
<dbReference type="InterPro" id="IPR058240">
    <property type="entry name" value="rSAM_sf"/>
</dbReference>
<evidence type="ECO:0000256" key="3">
    <source>
        <dbReference type="ARBA" id="ARBA00033094"/>
    </source>
</evidence>
<protein>
    <recommendedName>
        <fullName evidence="2">Radical S-adenosyl methionine domain-containing protein 1, mitochondrial</fullName>
    </recommendedName>
    <alternativeName>
        <fullName evidence="3">Putative heme chaperone</fullName>
    </alternativeName>
</protein>